<evidence type="ECO:0000313" key="3">
    <source>
        <dbReference type="Proteomes" id="UP000008237"/>
    </source>
</evidence>
<organism evidence="3">
    <name type="scientific">Harpegnathos saltator</name>
    <name type="common">Jerdon's jumping ant</name>
    <dbReference type="NCBI Taxonomy" id="610380"/>
    <lineage>
        <taxon>Eukaryota</taxon>
        <taxon>Metazoa</taxon>
        <taxon>Ecdysozoa</taxon>
        <taxon>Arthropoda</taxon>
        <taxon>Hexapoda</taxon>
        <taxon>Insecta</taxon>
        <taxon>Pterygota</taxon>
        <taxon>Neoptera</taxon>
        <taxon>Endopterygota</taxon>
        <taxon>Hymenoptera</taxon>
        <taxon>Apocrita</taxon>
        <taxon>Aculeata</taxon>
        <taxon>Formicoidea</taxon>
        <taxon>Formicidae</taxon>
        <taxon>Ponerinae</taxon>
        <taxon>Ponerini</taxon>
        <taxon>Harpegnathos</taxon>
    </lineage>
</organism>
<dbReference type="Proteomes" id="UP000008237">
    <property type="component" value="Unassembled WGS sequence"/>
</dbReference>
<dbReference type="OMA" id="PHIGRNK"/>
<proteinExistence type="predicted"/>
<feature type="non-terminal residue" evidence="2">
    <location>
        <position position="1"/>
    </location>
</feature>
<dbReference type="EMBL" id="GL446678">
    <property type="protein sequence ID" value="EFN87414.1"/>
    <property type="molecule type" value="Genomic_DNA"/>
</dbReference>
<keyword evidence="3" id="KW-1185">Reference proteome</keyword>
<feature type="region of interest" description="Disordered" evidence="1">
    <location>
        <begin position="191"/>
        <end position="224"/>
    </location>
</feature>
<sequence>LTQKVKAPQHLLRLEDEEDRFDNKDSGRFQLPSLPRRKSWKDDDDNILSTGNSAATSVSWSQEAENVVTQRLEEQWATVERSFYEEDDQLPQGPVLDECVQWRTQILYLRLMGRNSANVNNRVQSDIHSSAKSRQKLDNLQNDTVFMEHSLSVKEEEDSTQYKLNKAKFEDVLDLLMEHVISELFPDKEDDTDFSHDSLSDTLKITPAPLHGNRNSSKSTKTNWAEEAVSPNYIENKSQSIRNRLLDTESSLQMIKNDPNYQAIYQRQRNSASANKARDLRGVGDDDILKSKEKLCTPHISRNKLGTVFSERIVVSPVPFAVSTRESFSTLKFTPVKFLAENMEISSFRGSARNMLGFRGSAKKSSSLRNSDIHAAWQAPVCPAVWPKNVRLAPIDTSRLPSSKNRSQAPSSTVLHCSRKPLSPIARPTIPKSAHAAREHDNLLEIQGKHLGPTQSSKIGLLSAGWDYSPRVVKSKKKKA</sequence>
<name>E2BA72_HARSA</name>
<evidence type="ECO:0000313" key="2">
    <source>
        <dbReference type="EMBL" id="EFN87414.1"/>
    </source>
</evidence>
<evidence type="ECO:0000256" key="1">
    <source>
        <dbReference type="SAM" id="MobiDB-lite"/>
    </source>
</evidence>
<protein>
    <recommendedName>
        <fullName evidence="4">DUF3719 domain-containing protein</fullName>
    </recommendedName>
</protein>
<evidence type="ECO:0008006" key="4">
    <source>
        <dbReference type="Google" id="ProtNLM"/>
    </source>
</evidence>
<feature type="region of interest" description="Disordered" evidence="1">
    <location>
        <begin position="432"/>
        <end position="453"/>
    </location>
</feature>
<gene>
    <name evidence="2" type="ORF">EAI_05350</name>
</gene>
<feature type="compositionally biased region" description="Polar residues" evidence="1">
    <location>
        <begin position="213"/>
        <end position="223"/>
    </location>
</feature>
<reference evidence="2 3" key="1">
    <citation type="journal article" date="2010" name="Science">
        <title>Genomic comparison of the ants Camponotus floridanus and Harpegnathos saltator.</title>
        <authorList>
            <person name="Bonasio R."/>
            <person name="Zhang G."/>
            <person name="Ye C."/>
            <person name="Mutti N.S."/>
            <person name="Fang X."/>
            <person name="Qin N."/>
            <person name="Donahue G."/>
            <person name="Yang P."/>
            <person name="Li Q."/>
            <person name="Li C."/>
            <person name="Zhang P."/>
            <person name="Huang Z."/>
            <person name="Berger S.L."/>
            <person name="Reinberg D."/>
            <person name="Wang J."/>
            <person name="Liebig J."/>
        </authorList>
    </citation>
    <scope>NUCLEOTIDE SEQUENCE [LARGE SCALE GENOMIC DNA]</scope>
    <source>
        <strain evidence="2 3">R22 G/1</strain>
    </source>
</reference>
<dbReference type="OrthoDB" id="2134133at2759"/>
<dbReference type="AlphaFoldDB" id="E2BA72"/>
<feature type="region of interest" description="Disordered" evidence="1">
    <location>
        <begin position="22"/>
        <end position="54"/>
    </location>
</feature>
<dbReference type="InParanoid" id="E2BA72"/>
<accession>E2BA72</accession>